<keyword evidence="3" id="KW-1185">Reference proteome</keyword>
<comment type="caution">
    <text evidence="1">The sequence shown here is derived from an EMBL/GenBank/DDBJ whole genome shotgun (WGS) entry which is preliminary data.</text>
</comment>
<dbReference type="OrthoDB" id="10026596at2759"/>
<gene>
    <name evidence="2" type="ORF">EDS130_LOCUS25775</name>
    <name evidence="1" type="ORF">XAT740_LOCUS18998</name>
</gene>
<name>A0A814Q0J0_ADIRI</name>
<organism evidence="1 3">
    <name type="scientific">Adineta ricciae</name>
    <name type="common">Rotifer</name>
    <dbReference type="NCBI Taxonomy" id="249248"/>
    <lineage>
        <taxon>Eukaryota</taxon>
        <taxon>Metazoa</taxon>
        <taxon>Spiralia</taxon>
        <taxon>Gnathifera</taxon>
        <taxon>Rotifera</taxon>
        <taxon>Eurotatoria</taxon>
        <taxon>Bdelloidea</taxon>
        <taxon>Adinetida</taxon>
        <taxon>Adinetidae</taxon>
        <taxon>Adineta</taxon>
    </lineage>
</organism>
<dbReference type="Proteomes" id="UP000663852">
    <property type="component" value="Unassembled WGS sequence"/>
</dbReference>
<proteinExistence type="predicted"/>
<dbReference type="Proteomes" id="UP000663828">
    <property type="component" value="Unassembled WGS sequence"/>
</dbReference>
<reference evidence="1" key="1">
    <citation type="submission" date="2021-02" db="EMBL/GenBank/DDBJ databases">
        <authorList>
            <person name="Nowell W R."/>
        </authorList>
    </citation>
    <scope>NUCLEOTIDE SEQUENCE</scope>
</reference>
<sequence length="309" mass="35250">MNQQMVSSNRVSHISNMFPSANIYEDEQYIANLINQHLALCSSGTSGKVKTIIKPVLTEDISLFNDTGFLANQLRRSEISYPYEYKTPANVKQNSGVTLRNTSMTMNDFNEEIPINVNHLRRQHRGGIRKRIKSISKVRVIDHYAEPIESAVQLDHRQQSALSHPITYRIPVHIQPTTGTISRTHYAITEEEPAQETSIHVAQLRQPLFEPMNAAKRSVSSIIAPSTFVDIPVIHETPIYVDRVRHLIQPQIVQYKPSKNILPSMGSLFQTRFALSQEESPGERAFYVNQLRQPTRKDPANNEKGWVWV</sequence>
<accession>A0A814Q0J0</accession>
<dbReference type="AlphaFoldDB" id="A0A814Q0J0"/>
<protein>
    <submittedName>
        <fullName evidence="1">Uncharacterized protein</fullName>
    </submittedName>
</protein>
<dbReference type="EMBL" id="CAJNOR010001283">
    <property type="protein sequence ID" value="CAF1113583.1"/>
    <property type="molecule type" value="Genomic_DNA"/>
</dbReference>
<evidence type="ECO:0000313" key="3">
    <source>
        <dbReference type="Proteomes" id="UP000663828"/>
    </source>
</evidence>
<evidence type="ECO:0000313" key="1">
    <source>
        <dbReference type="EMBL" id="CAF1113583.1"/>
    </source>
</evidence>
<dbReference type="EMBL" id="CAJNOJ010000153">
    <property type="protein sequence ID" value="CAF1208841.1"/>
    <property type="molecule type" value="Genomic_DNA"/>
</dbReference>
<evidence type="ECO:0000313" key="2">
    <source>
        <dbReference type="EMBL" id="CAF1208841.1"/>
    </source>
</evidence>